<accession>A0A4Y6PXX4</accession>
<dbReference type="PANTHER" id="PTHR12526">
    <property type="entry name" value="GLYCOSYLTRANSFERASE"/>
    <property type="match status" value="1"/>
</dbReference>
<feature type="domain" description="Glycosyltransferase subfamily 4-like N-terminal" evidence="3">
    <location>
        <begin position="34"/>
        <end position="144"/>
    </location>
</feature>
<dbReference type="Proteomes" id="UP000315995">
    <property type="component" value="Chromosome"/>
</dbReference>
<gene>
    <name evidence="4" type="ORF">FIV42_21215</name>
</gene>
<dbReference type="AlphaFoldDB" id="A0A4Y6PXX4"/>
<dbReference type="PANTHER" id="PTHR12526:SF510">
    <property type="entry name" value="D-INOSITOL 3-PHOSPHATE GLYCOSYLTRANSFERASE"/>
    <property type="match status" value="1"/>
</dbReference>
<protein>
    <submittedName>
        <fullName evidence="4">Glycosyltransferase family 4 protein</fullName>
    </submittedName>
</protein>
<dbReference type="Pfam" id="PF13439">
    <property type="entry name" value="Glyco_transf_4"/>
    <property type="match status" value="1"/>
</dbReference>
<keyword evidence="1" id="KW-0328">Glycosyltransferase</keyword>
<keyword evidence="5" id="KW-1185">Reference proteome</keyword>
<dbReference type="OrthoDB" id="9803091at2"/>
<dbReference type="SUPFAM" id="SSF53756">
    <property type="entry name" value="UDP-Glycosyltransferase/glycogen phosphorylase"/>
    <property type="match status" value="1"/>
</dbReference>
<evidence type="ECO:0000259" key="3">
    <source>
        <dbReference type="Pfam" id="PF13439"/>
    </source>
</evidence>
<dbReference type="RefSeq" id="WP_141199632.1">
    <property type="nucleotide sequence ID" value="NZ_CP041186.1"/>
</dbReference>
<keyword evidence="2 4" id="KW-0808">Transferase</keyword>
<evidence type="ECO:0000256" key="2">
    <source>
        <dbReference type="ARBA" id="ARBA00022679"/>
    </source>
</evidence>
<dbReference type="GO" id="GO:0016757">
    <property type="term" value="F:glycosyltransferase activity"/>
    <property type="evidence" value="ECO:0007669"/>
    <property type="project" value="UniProtKB-KW"/>
</dbReference>
<organism evidence="4 5">
    <name type="scientific">Persicimonas caeni</name>
    <dbReference type="NCBI Taxonomy" id="2292766"/>
    <lineage>
        <taxon>Bacteria</taxon>
        <taxon>Deltaproteobacteria</taxon>
        <taxon>Bradymonadales</taxon>
        <taxon>Bradymonadaceae</taxon>
        <taxon>Persicimonas</taxon>
    </lineage>
</organism>
<evidence type="ECO:0000256" key="1">
    <source>
        <dbReference type="ARBA" id="ARBA00022676"/>
    </source>
</evidence>
<sequence length="425" mass="47611">MSQAPQVSPQIYRLMYVGRSSLQIERDYGKRLSRLIREGFEVHVLAGDDGGFADLDARGVVCKPIPVERKLNVAGLLGAYFIVQAYFIEEKPVLVHAFDDVLAWVGAFAAHRAHVDAVFATVHRHAFVEDPVRLEIDTFLPVPPKFFEGVEAFLNNIVDAPVRNGLYRAYAYLGEIVDKYFVINEHDFGALQDLELVPPDKLEMIIGGDGVDLDRFPVDDDDFPTISEARRELGLPEHWRHVFGYVGPFSLPRGATDLLACIEQVAQTHPAAGWLVNIDGGVSDVLLRRLERLEEKGRVVIRRRMDDLAMVYRALDAFVMPSYREGAPTHLMEAAACGVGAITYNLPATQSAVEHGQTGELIPLGEVDVLVDSLRRALDDPTRLENYGLRSRTRAVRRFNRQHVEDQVFRMYDTVLEVKLHGAGL</sequence>
<dbReference type="Gene3D" id="3.40.50.2000">
    <property type="entry name" value="Glycogen Phosphorylase B"/>
    <property type="match status" value="2"/>
</dbReference>
<evidence type="ECO:0000313" key="4">
    <source>
        <dbReference type="EMBL" id="QDG53171.1"/>
    </source>
</evidence>
<proteinExistence type="predicted"/>
<dbReference type="Pfam" id="PF13692">
    <property type="entry name" value="Glyco_trans_1_4"/>
    <property type="match status" value="1"/>
</dbReference>
<dbReference type="EMBL" id="CP041186">
    <property type="protein sequence ID" value="QDG53171.1"/>
    <property type="molecule type" value="Genomic_DNA"/>
</dbReference>
<name>A0A4Y6PXX4_PERCE</name>
<reference evidence="4 5" key="1">
    <citation type="submission" date="2019-06" db="EMBL/GenBank/DDBJ databases">
        <title>Persicimonas caeni gen. nov., sp. nov., a predatory bacterium isolated from solar saltern.</title>
        <authorList>
            <person name="Wang S."/>
        </authorList>
    </citation>
    <scope>NUCLEOTIDE SEQUENCE [LARGE SCALE GENOMIC DNA]</scope>
    <source>
        <strain evidence="4 5">YN101</strain>
    </source>
</reference>
<accession>A0A5B8YCX8</accession>
<evidence type="ECO:0000313" key="5">
    <source>
        <dbReference type="Proteomes" id="UP000315995"/>
    </source>
</evidence>
<dbReference type="InterPro" id="IPR028098">
    <property type="entry name" value="Glyco_trans_4-like_N"/>
</dbReference>